<organism evidence="2 3">
    <name type="scientific">Aquibacillus rhizosphaerae</name>
    <dbReference type="NCBI Taxonomy" id="3051431"/>
    <lineage>
        <taxon>Bacteria</taxon>
        <taxon>Bacillati</taxon>
        <taxon>Bacillota</taxon>
        <taxon>Bacilli</taxon>
        <taxon>Bacillales</taxon>
        <taxon>Bacillaceae</taxon>
        <taxon>Aquibacillus</taxon>
    </lineage>
</organism>
<keyword evidence="3" id="KW-1185">Reference proteome</keyword>
<evidence type="ECO:0000313" key="3">
    <source>
        <dbReference type="Proteomes" id="UP001235343"/>
    </source>
</evidence>
<dbReference type="EMBL" id="JASTZU010000063">
    <property type="protein sequence ID" value="MDL4842983.1"/>
    <property type="molecule type" value="Genomic_DNA"/>
</dbReference>
<name>A0ABT7LAU3_9BACI</name>
<keyword evidence="1" id="KW-0472">Membrane</keyword>
<feature type="transmembrane region" description="Helical" evidence="1">
    <location>
        <begin position="49"/>
        <end position="71"/>
    </location>
</feature>
<sequence>MVKKTSSIVIIGFMLVSWTIGIYFLNINYDPVLIIPTLNDFLWMSPFKAILGLTSVVTAFTILLFLSQYTFKSFFQNRKKFYIAHISHHTAWILIVMLQVKVIAFNLGICH</sequence>
<gene>
    <name evidence="2" type="ORF">QQS35_21325</name>
</gene>
<protein>
    <submittedName>
        <fullName evidence="2">Uncharacterized protein</fullName>
    </submittedName>
</protein>
<dbReference type="RefSeq" id="WP_285934275.1">
    <property type="nucleotide sequence ID" value="NZ_JASTZU010000063.1"/>
</dbReference>
<feature type="transmembrane region" description="Helical" evidence="1">
    <location>
        <begin position="91"/>
        <end position="109"/>
    </location>
</feature>
<evidence type="ECO:0000256" key="1">
    <source>
        <dbReference type="SAM" id="Phobius"/>
    </source>
</evidence>
<keyword evidence="1" id="KW-0812">Transmembrane</keyword>
<comment type="caution">
    <text evidence="2">The sequence shown here is derived from an EMBL/GenBank/DDBJ whole genome shotgun (WGS) entry which is preliminary data.</text>
</comment>
<proteinExistence type="predicted"/>
<evidence type="ECO:0000313" key="2">
    <source>
        <dbReference type="EMBL" id="MDL4842983.1"/>
    </source>
</evidence>
<dbReference type="Proteomes" id="UP001235343">
    <property type="component" value="Unassembled WGS sequence"/>
</dbReference>
<feature type="transmembrane region" description="Helical" evidence="1">
    <location>
        <begin position="7"/>
        <end position="29"/>
    </location>
</feature>
<keyword evidence="1" id="KW-1133">Transmembrane helix</keyword>
<reference evidence="2 3" key="1">
    <citation type="submission" date="2023-06" db="EMBL/GenBank/DDBJ databases">
        <title>Aquibacillus rhizosphaerae LR5S19.</title>
        <authorList>
            <person name="Sun J.-Q."/>
        </authorList>
    </citation>
    <scope>NUCLEOTIDE SEQUENCE [LARGE SCALE GENOMIC DNA]</scope>
    <source>
        <strain evidence="2 3">LR5S19</strain>
    </source>
</reference>
<accession>A0ABT7LAU3</accession>